<dbReference type="PATRIC" id="fig|83262.10.peg.4340"/>
<feature type="domain" description="Aminotransferase class I/classII large" evidence="13">
    <location>
        <begin position="66"/>
        <end position="420"/>
    </location>
</feature>
<dbReference type="EMBL" id="LJFO01000025">
    <property type="protein sequence ID" value="KPG02808.1"/>
    <property type="molecule type" value="Genomic_DNA"/>
</dbReference>
<dbReference type="InterPro" id="IPR051926">
    <property type="entry name" value="Ala_Aminotransferase"/>
</dbReference>
<comment type="cofactor">
    <cofactor evidence="1">
        <name>pyridoxal 5'-phosphate</name>
        <dbReference type="ChEBI" id="CHEBI:597326"/>
    </cofactor>
</comment>
<keyword evidence="4 14" id="KW-0032">Aminotransferase</keyword>
<dbReference type="InterPro" id="IPR015422">
    <property type="entry name" value="PyrdxlP-dep_Trfase_small"/>
</dbReference>
<evidence type="ECO:0000313" key="17">
    <source>
        <dbReference type="Proteomes" id="UP000037843"/>
    </source>
</evidence>
<comment type="subunit">
    <text evidence="3">Homodimer.</text>
</comment>
<dbReference type="AlphaFoldDB" id="A0A0N1CEU5"/>
<dbReference type="Pfam" id="PF00155">
    <property type="entry name" value="Aminotran_1_2"/>
    <property type="match status" value="1"/>
</dbReference>
<reference evidence="16 19" key="2">
    <citation type="submission" date="2016-01" db="EMBL/GenBank/DDBJ databases">
        <title>Mycobacterium immunogenum strain CD11_6 genome sequencing and assembly.</title>
        <authorList>
            <person name="Kaur G."/>
            <person name="Nair G.R."/>
            <person name="Mayilraj S."/>
        </authorList>
    </citation>
    <scope>NUCLEOTIDE SEQUENCE [LARGE SCALE GENOMIC DNA]</scope>
    <source>
        <strain evidence="16 19">CD11-6</strain>
    </source>
</reference>
<dbReference type="CDD" id="cd00609">
    <property type="entry name" value="AAT_like"/>
    <property type="match status" value="1"/>
</dbReference>
<dbReference type="SUPFAM" id="SSF53383">
    <property type="entry name" value="PLP-dependent transferases"/>
    <property type="match status" value="1"/>
</dbReference>
<dbReference type="InterPro" id="IPR004839">
    <property type="entry name" value="Aminotransferase_I/II_large"/>
</dbReference>
<evidence type="ECO:0000256" key="2">
    <source>
        <dbReference type="ARBA" id="ARBA00007441"/>
    </source>
</evidence>
<evidence type="ECO:0000256" key="4">
    <source>
        <dbReference type="ARBA" id="ARBA00022576"/>
    </source>
</evidence>
<comment type="caution">
    <text evidence="14">The sequence shown here is derived from an EMBL/GenBank/DDBJ whole genome shotgun (WGS) entry which is preliminary data.</text>
</comment>
<evidence type="ECO:0000256" key="3">
    <source>
        <dbReference type="ARBA" id="ARBA00011738"/>
    </source>
</evidence>
<reference evidence="17 18" key="1">
    <citation type="submission" date="2015-09" db="EMBL/GenBank/DDBJ databases">
        <title>Genome Sequences of Mycobacterium immunogenum Isolates, Recuperated from a Chloraminated Drinking Water Distribution System Simulator Subjected to Episodes of Nitrification.</title>
        <authorList>
            <person name="Gomez-Alvarez V."/>
            <person name="Revetta R.P."/>
        </authorList>
    </citation>
    <scope>NUCLEOTIDE SEQUENCE [LARGE SCALE GENOMIC DNA]</scope>
    <source>
        <strain evidence="14 17">H008</strain>
        <strain evidence="15 18">H076</strain>
    </source>
</reference>
<evidence type="ECO:0000256" key="10">
    <source>
        <dbReference type="ARBA" id="ARBA00068824"/>
    </source>
</evidence>
<dbReference type="EMBL" id="LJFS01000050">
    <property type="protein sequence ID" value="KPG25877.1"/>
    <property type="molecule type" value="Genomic_DNA"/>
</dbReference>
<evidence type="ECO:0000256" key="9">
    <source>
        <dbReference type="ARBA" id="ARBA00047412"/>
    </source>
</evidence>
<evidence type="ECO:0000256" key="12">
    <source>
        <dbReference type="SAM" id="MobiDB-lite"/>
    </source>
</evidence>
<proteinExistence type="inferred from homology"/>
<organism evidence="14 17">
    <name type="scientific">Mycobacteroides immunogenum</name>
    <dbReference type="NCBI Taxonomy" id="83262"/>
    <lineage>
        <taxon>Bacteria</taxon>
        <taxon>Bacillati</taxon>
        <taxon>Actinomycetota</taxon>
        <taxon>Actinomycetes</taxon>
        <taxon>Mycobacteriales</taxon>
        <taxon>Mycobacteriaceae</taxon>
        <taxon>Mycobacteroides</taxon>
    </lineage>
</organism>
<evidence type="ECO:0000256" key="5">
    <source>
        <dbReference type="ARBA" id="ARBA00022679"/>
    </source>
</evidence>
<evidence type="ECO:0000313" key="19">
    <source>
        <dbReference type="Proteomes" id="UP000186919"/>
    </source>
</evidence>
<dbReference type="Proteomes" id="UP000037843">
    <property type="component" value="Unassembled WGS sequence"/>
</dbReference>
<evidence type="ECO:0000313" key="15">
    <source>
        <dbReference type="EMBL" id="KPG25877.1"/>
    </source>
</evidence>
<evidence type="ECO:0000256" key="7">
    <source>
        <dbReference type="ARBA" id="ARBA00026106"/>
    </source>
</evidence>
<evidence type="ECO:0000259" key="13">
    <source>
        <dbReference type="Pfam" id="PF00155"/>
    </source>
</evidence>
<dbReference type="GO" id="GO:0030170">
    <property type="term" value="F:pyridoxal phosphate binding"/>
    <property type="evidence" value="ECO:0007669"/>
    <property type="project" value="InterPro"/>
</dbReference>
<comment type="catalytic activity">
    <reaction evidence="9">
        <text>L-alanine + 2-oxoglutarate = pyruvate + L-glutamate</text>
        <dbReference type="Rhea" id="RHEA:19453"/>
        <dbReference type="ChEBI" id="CHEBI:15361"/>
        <dbReference type="ChEBI" id="CHEBI:16810"/>
        <dbReference type="ChEBI" id="CHEBI:29985"/>
        <dbReference type="ChEBI" id="CHEBI:57972"/>
        <dbReference type="EC" id="2.6.1.2"/>
    </reaction>
</comment>
<evidence type="ECO:0000313" key="18">
    <source>
        <dbReference type="Proteomes" id="UP000037962"/>
    </source>
</evidence>
<evidence type="ECO:0000256" key="11">
    <source>
        <dbReference type="ARBA" id="ARBA00077749"/>
    </source>
</evidence>
<dbReference type="Proteomes" id="UP000037962">
    <property type="component" value="Unassembled WGS sequence"/>
</dbReference>
<dbReference type="Gene3D" id="3.90.1150.10">
    <property type="entry name" value="Aspartate Aminotransferase, domain 1"/>
    <property type="match status" value="1"/>
</dbReference>
<keyword evidence="18" id="KW-1185">Reference proteome</keyword>
<comment type="similarity">
    <text evidence="2">Belongs to the class-I pyridoxal-phosphate-dependent aminotransferase family.</text>
</comment>
<dbReference type="Gene3D" id="3.40.640.10">
    <property type="entry name" value="Type I PLP-dependent aspartate aminotransferase-like (Major domain)"/>
    <property type="match status" value="1"/>
</dbReference>
<dbReference type="FunFam" id="3.40.640.10:FF:000019">
    <property type="entry name" value="Pyridoxal phosphate-dependent aminotransferase"/>
    <property type="match status" value="1"/>
</dbReference>
<dbReference type="InterPro" id="IPR015421">
    <property type="entry name" value="PyrdxlP-dep_Trfase_major"/>
</dbReference>
<keyword evidence="5 14" id="KW-0808">Transferase</keyword>
<evidence type="ECO:0000313" key="16">
    <source>
        <dbReference type="EMBL" id="OAT70162.1"/>
    </source>
</evidence>
<keyword evidence="6" id="KW-0663">Pyridoxal phosphate</keyword>
<evidence type="ECO:0000313" key="14">
    <source>
        <dbReference type="EMBL" id="KPG02808.1"/>
    </source>
</evidence>
<name>A0A0N1CEU5_9MYCO</name>
<dbReference type="KEGG" id="miz:BAB75_24590"/>
<dbReference type="InterPro" id="IPR015424">
    <property type="entry name" value="PyrdxlP-dep_Trfase"/>
</dbReference>
<dbReference type="OrthoDB" id="9763453at2"/>
<accession>A0A0N1CEU5</accession>
<evidence type="ECO:0000256" key="1">
    <source>
        <dbReference type="ARBA" id="ARBA00001933"/>
    </source>
</evidence>
<dbReference type="EC" id="2.6.1.2" evidence="7"/>
<dbReference type="Proteomes" id="UP000186919">
    <property type="component" value="Unassembled WGS sequence"/>
</dbReference>
<dbReference type="GeneID" id="45767054"/>
<feature type="region of interest" description="Disordered" evidence="12">
    <location>
        <begin position="1"/>
        <end position="28"/>
    </location>
</feature>
<sequence>MDSNATIETVSTDNLPTDVPPRVPGLSPRQHQRVFAQSTKLQDVLYEIRGPVHAQAARLEAEGHRILKLNIGNPAPFGFEAPDVIMRDIIQALPYAQGYSDSKGILPARRAVVTRYELVDGFPYLDVDDVYLGNGVSELITMTTQALLDNGDQVLIPAPDYPLWTAATSLAGGTAVHYLCDETNGWMPDIEDLESKITERTKALVIINPNNPTGAVYSREILTKMVELARKHQLLLLADEIYDKILYDDAEHISVASLAPDLLCFTFNGLSKAYRVAGYRSAWLAITGPKDHAASLLEGVNLLANMRLCPNVPAQHAIQVALGGHQSIDDLVLPGGRLLEQRDVAWTKLNEIPGVSCVKPRGALYAFPRLDPEVHQIHDDDQLVLDLLLNEKILLTQGTGFNWPEPDHLRIVTLPWARDLAVAIERLGNFLASYRQ</sequence>
<feature type="compositionally biased region" description="Polar residues" evidence="12">
    <location>
        <begin position="1"/>
        <end position="15"/>
    </location>
</feature>
<evidence type="ECO:0000256" key="8">
    <source>
        <dbReference type="ARBA" id="ARBA00030923"/>
    </source>
</evidence>
<dbReference type="RefSeq" id="WP_043080410.1">
    <property type="nucleotide sequence ID" value="NZ_CP011530.1"/>
</dbReference>
<dbReference type="STRING" id="83262.BAB75_24590"/>
<dbReference type="GO" id="GO:0004021">
    <property type="term" value="F:L-alanine:2-oxoglutarate aminotransferase activity"/>
    <property type="evidence" value="ECO:0007669"/>
    <property type="project" value="UniProtKB-EC"/>
</dbReference>
<dbReference type="EMBL" id="LQYE01000001">
    <property type="protein sequence ID" value="OAT70162.1"/>
    <property type="molecule type" value="Genomic_DNA"/>
</dbReference>
<protein>
    <recommendedName>
        <fullName evidence="10">Alanine aminotransferase</fullName>
        <ecNumber evidence="7">2.6.1.2</ecNumber>
    </recommendedName>
    <alternativeName>
        <fullName evidence="11">Alanine transaminase</fullName>
    </alternativeName>
    <alternativeName>
        <fullName evidence="8">Transaminase A</fullName>
    </alternativeName>
</protein>
<evidence type="ECO:0000256" key="6">
    <source>
        <dbReference type="ARBA" id="ARBA00022898"/>
    </source>
</evidence>
<dbReference type="PANTHER" id="PTHR43488">
    <property type="entry name" value="GLUTAMATE-PYRUVATE AMINOTRANSFERASE ALAA"/>
    <property type="match status" value="1"/>
</dbReference>
<dbReference type="PANTHER" id="PTHR43488:SF2">
    <property type="entry name" value="GLUTAMATE-PYRUVATE AMINOTRANSFERASE ALAA"/>
    <property type="match status" value="1"/>
</dbReference>
<gene>
    <name evidence="14" type="ORF">AN908_27150</name>
    <name evidence="15" type="ORF">AN912_26400</name>
    <name evidence="16" type="ORF">AWB85_01930</name>
</gene>